<protein>
    <submittedName>
        <fullName evidence="7">ABC transporter permease</fullName>
    </submittedName>
</protein>
<evidence type="ECO:0000313" key="8">
    <source>
        <dbReference type="Proteomes" id="UP001178288"/>
    </source>
</evidence>
<dbReference type="GO" id="GO:0140359">
    <property type="term" value="F:ABC-type transporter activity"/>
    <property type="evidence" value="ECO:0007669"/>
    <property type="project" value="InterPro"/>
</dbReference>
<feature type="domain" description="ABC-2 type transporter transmembrane" evidence="6">
    <location>
        <begin position="17"/>
        <end position="376"/>
    </location>
</feature>
<dbReference type="Proteomes" id="UP001178288">
    <property type="component" value="Chromosome"/>
</dbReference>
<dbReference type="EMBL" id="CP126114">
    <property type="protein sequence ID" value="WHY86872.1"/>
    <property type="molecule type" value="Genomic_DNA"/>
</dbReference>
<proteinExistence type="predicted"/>
<dbReference type="KEGG" id="nnv:QNH39_03070"/>
<dbReference type="InterPro" id="IPR013525">
    <property type="entry name" value="ABC2_TM"/>
</dbReference>
<sequence>MLLKIYLKEIKDCFRDRRTLLLTVLLPVIMMTGLTFFYEKLVSDGEEESYKLAVNEEFDREVEDIFSGFKNIELVKTANPEETLQEGKVQAALILGPNFTSDIENGEKATATIIGDSFGQKSSNLKNIVQNALGVYEKSIISERLEAKGTNRNLVEPFTIEQKEISDQNPNANLLAMLIPLILAIAIGVGSSPAASDLFAGEKEKKTMEALLITPVKRSTLLFSKWLTIATIGSVTGMITLLVVALEINLLTENLKKAVSFGDNAIVIVVLSVLVSIIYAMFTASLLMLTSIIGKTVKESQSYSTPVMMLAMFPTMILSSIGINELSFQHFAVPILNLFSLLKELVFGIIDYEHILITIASNLISMIILFIIGRILFLKDKWVMN</sequence>
<feature type="transmembrane region" description="Helical" evidence="5">
    <location>
        <begin position="20"/>
        <end position="38"/>
    </location>
</feature>
<keyword evidence="8" id="KW-1185">Reference proteome</keyword>
<dbReference type="GO" id="GO:0016020">
    <property type="term" value="C:membrane"/>
    <property type="evidence" value="ECO:0007669"/>
    <property type="project" value="UniProtKB-SubCell"/>
</dbReference>
<evidence type="ECO:0000256" key="2">
    <source>
        <dbReference type="ARBA" id="ARBA00022692"/>
    </source>
</evidence>
<feature type="transmembrane region" description="Helical" evidence="5">
    <location>
        <begin position="265"/>
        <end position="289"/>
    </location>
</feature>
<evidence type="ECO:0000256" key="3">
    <source>
        <dbReference type="ARBA" id="ARBA00022989"/>
    </source>
</evidence>
<evidence type="ECO:0000256" key="4">
    <source>
        <dbReference type="ARBA" id="ARBA00023136"/>
    </source>
</evidence>
<dbReference type="Pfam" id="PF12698">
    <property type="entry name" value="ABC2_membrane_3"/>
    <property type="match status" value="1"/>
</dbReference>
<dbReference type="AlphaFoldDB" id="A0AA95MMP1"/>
<evidence type="ECO:0000256" key="1">
    <source>
        <dbReference type="ARBA" id="ARBA00004141"/>
    </source>
</evidence>
<name>A0AA95MMP1_9BACI</name>
<keyword evidence="2 5" id="KW-0812">Transmembrane</keyword>
<comment type="subcellular location">
    <subcellularLocation>
        <location evidence="1">Membrane</location>
        <topology evidence="1">Multi-pass membrane protein</topology>
    </subcellularLocation>
</comment>
<keyword evidence="4 5" id="KW-0472">Membrane</keyword>
<feature type="transmembrane region" description="Helical" evidence="5">
    <location>
        <begin position="174"/>
        <end position="200"/>
    </location>
</feature>
<organism evidence="7 8">
    <name type="scientific">Neobacillus novalis</name>
    <dbReference type="NCBI Taxonomy" id="220687"/>
    <lineage>
        <taxon>Bacteria</taxon>
        <taxon>Bacillati</taxon>
        <taxon>Bacillota</taxon>
        <taxon>Bacilli</taxon>
        <taxon>Bacillales</taxon>
        <taxon>Bacillaceae</taxon>
        <taxon>Neobacillus</taxon>
    </lineage>
</organism>
<dbReference type="RefSeq" id="WP_066095863.1">
    <property type="nucleotide sequence ID" value="NZ_CP126114.1"/>
</dbReference>
<dbReference type="Gene3D" id="3.40.1710.10">
    <property type="entry name" value="abc type-2 transporter like domain"/>
    <property type="match status" value="1"/>
</dbReference>
<gene>
    <name evidence="7" type="ORF">QNH39_03070</name>
</gene>
<evidence type="ECO:0000313" key="7">
    <source>
        <dbReference type="EMBL" id="WHY86872.1"/>
    </source>
</evidence>
<feature type="transmembrane region" description="Helical" evidence="5">
    <location>
        <begin position="310"/>
        <end position="335"/>
    </location>
</feature>
<keyword evidence="3 5" id="KW-1133">Transmembrane helix</keyword>
<dbReference type="PANTHER" id="PTHR43471">
    <property type="entry name" value="ABC TRANSPORTER PERMEASE"/>
    <property type="match status" value="1"/>
</dbReference>
<feature type="transmembrane region" description="Helical" evidence="5">
    <location>
        <begin position="221"/>
        <end position="245"/>
    </location>
</feature>
<dbReference type="PANTHER" id="PTHR43471:SF3">
    <property type="entry name" value="ABC TRANSPORTER PERMEASE PROTEIN NATB"/>
    <property type="match status" value="1"/>
</dbReference>
<evidence type="ECO:0000259" key="6">
    <source>
        <dbReference type="Pfam" id="PF12698"/>
    </source>
</evidence>
<evidence type="ECO:0000256" key="5">
    <source>
        <dbReference type="SAM" id="Phobius"/>
    </source>
</evidence>
<reference evidence="7" key="1">
    <citation type="submission" date="2023-05" db="EMBL/GenBank/DDBJ databases">
        <title>Comparative genomics of Bacillaceae isolates and their secondary metabolite potential.</title>
        <authorList>
            <person name="Song L."/>
            <person name="Nielsen L.J."/>
            <person name="Mohite O."/>
            <person name="Xu X."/>
            <person name="Weber T."/>
            <person name="Kovacs A.T."/>
        </authorList>
    </citation>
    <scope>NUCLEOTIDE SEQUENCE</scope>
    <source>
        <strain evidence="7">XLM17</strain>
    </source>
</reference>
<feature type="transmembrane region" description="Helical" evidence="5">
    <location>
        <begin position="355"/>
        <end position="377"/>
    </location>
</feature>
<accession>A0AA95MMP1</accession>